<evidence type="ECO:0000313" key="2">
    <source>
        <dbReference type="EMBL" id="MBB5361680.1"/>
    </source>
</evidence>
<dbReference type="Proteomes" id="UP000552709">
    <property type="component" value="Unassembled WGS sequence"/>
</dbReference>
<keyword evidence="3" id="KW-1185">Reference proteome</keyword>
<dbReference type="InterPro" id="IPR050855">
    <property type="entry name" value="NDM-1-like"/>
</dbReference>
<dbReference type="PANTHER" id="PTHR42951">
    <property type="entry name" value="METALLO-BETA-LACTAMASE DOMAIN-CONTAINING"/>
    <property type="match status" value="1"/>
</dbReference>
<gene>
    <name evidence="2" type="ORF">HNQ08_000765</name>
</gene>
<protein>
    <submittedName>
        <fullName evidence="2">Glyoxylase-like metal-dependent hydrolase (Beta-lactamase superfamily II)</fullName>
    </submittedName>
</protein>
<feature type="domain" description="Metallo-beta-lactamase" evidence="1">
    <location>
        <begin position="24"/>
        <end position="221"/>
    </location>
</feature>
<organism evidence="2 3">
    <name type="scientific">Deinococcus humi</name>
    <dbReference type="NCBI Taxonomy" id="662880"/>
    <lineage>
        <taxon>Bacteria</taxon>
        <taxon>Thermotogati</taxon>
        <taxon>Deinococcota</taxon>
        <taxon>Deinococci</taxon>
        <taxon>Deinococcales</taxon>
        <taxon>Deinococcaceae</taxon>
        <taxon>Deinococcus</taxon>
    </lineage>
</organism>
<accession>A0A7W8NDJ7</accession>
<sequence length="307" mass="33351">MTGMGSAVKGVQTIDLKFQNTPGVIASYLLDTGDGLAVVDTGPSSTLPALSARLEALGATLDDVRHLLLTHIHFDHAGAAGTILARVPGARAYVHERGAKHLASPERLVASATQIYGDAMDRLWGEMLPIPPEKLTVLAGGETLQIGNLAVDALYTPGHAVHHLAYHIGPDLFVGDVGGVRLDTRQTPRAPTPPPDINLEVWRQSVAALRERDAGTLHLAHFGSYPHEAAHWDGLLDKMELDARRIHAGMEAEQDFETISEAYTKVLMQELLAEGEDLPSRYDFACPPWMSVQGLMRYWQKKAVRPS</sequence>
<dbReference type="GO" id="GO:0016787">
    <property type="term" value="F:hydrolase activity"/>
    <property type="evidence" value="ECO:0007669"/>
    <property type="project" value="UniProtKB-KW"/>
</dbReference>
<evidence type="ECO:0000313" key="3">
    <source>
        <dbReference type="Proteomes" id="UP000552709"/>
    </source>
</evidence>
<dbReference type="InterPro" id="IPR036866">
    <property type="entry name" value="RibonucZ/Hydroxyglut_hydro"/>
</dbReference>
<evidence type="ECO:0000259" key="1">
    <source>
        <dbReference type="SMART" id="SM00849"/>
    </source>
</evidence>
<reference evidence="2 3" key="1">
    <citation type="submission" date="2020-08" db="EMBL/GenBank/DDBJ databases">
        <title>Genomic Encyclopedia of Type Strains, Phase IV (KMG-IV): sequencing the most valuable type-strain genomes for metagenomic binning, comparative biology and taxonomic classification.</title>
        <authorList>
            <person name="Goeker M."/>
        </authorList>
    </citation>
    <scope>NUCLEOTIDE SEQUENCE [LARGE SCALE GENOMIC DNA]</scope>
    <source>
        <strain evidence="2 3">DSM 27939</strain>
    </source>
</reference>
<dbReference type="Gene3D" id="3.60.15.10">
    <property type="entry name" value="Ribonuclease Z/Hydroxyacylglutathione hydrolase-like"/>
    <property type="match status" value="1"/>
</dbReference>
<dbReference type="PANTHER" id="PTHR42951:SF22">
    <property type="entry name" value="METALLO BETA-LACTAMASE SUPERFAMILY LIPOPROTEIN"/>
    <property type="match status" value="1"/>
</dbReference>
<keyword evidence="2" id="KW-0378">Hydrolase</keyword>
<comment type="caution">
    <text evidence="2">The sequence shown here is derived from an EMBL/GenBank/DDBJ whole genome shotgun (WGS) entry which is preliminary data.</text>
</comment>
<dbReference type="AlphaFoldDB" id="A0A7W8NDJ7"/>
<dbReference type="SUPFAM" id="SSF56281">
    <property type="entry name" value="Metallo-hydrolase/oxidoreductase"/>
    <property type="match status" value="1"/>
</dbReference>
<dbReference type="InterPro" id="IPR001279">
    <property type="entry name" value="Metallo-B-lactamas"/>
</dbReference>
<name>A0A7W8NDJ7_9DEIO</name>
<dbReference type="EMBL" id="JACHFL010000002">
    <property type="protein sequence ID" value="MBB5361680.1"/>
    <property type="molecule type" value="Genomic_DNA"/>
</dbReference>
<proteinExistence type="predicted"/>
<dbReference type="CDD" id="cd07726">
    <property type="entry name" value="ST1585-like_MBL-fold"/>
    <property type="match status" value="1"/>
</dbReference>
<dbReference type="InterPro" id="IPR037482">
    <property type="entry name" value="ST1585_MBL-fold"/>
</dbReference>
<dbReference type="Pfam" id="PF00753">
    <property type="entry name" value="Lactamase_B"/>
    <property type="match status" value="1"/>
</dbReference>
<dbReference type="SMART" id="SM00849">
    <property type="entry name" value="Lactamase_B"/>
    <property type="match status" value="1"/>
</dbReference>